<dbReference type="NCBIfam" id="NF041390">
    <property type="entry name" value="TadE_Rv3655c"/>
    <property type="match status" value="1"/>
</dbReference>
<evidence type="ECO:0000313" key="2">
    <source>
        <dbReference type="Proteomes" id="UP000199645"/>
    </source>
</evidence>
<organism evidence="1 2">
    <name type="scientific">Actinoplanes philippinensis</name>
    <dbReference type="NCBI Taxonomy" id="35752"/>
    <lineage>
        <taxon>Bacteria</taxon>
        <taxon>Bacillati</taxon>
        <taxon>Actinomycetota</taxon>
        <taxon>Actinomycetes</taxon>
        <taxon>Micromonosporales</taxon>
        <taxon>Micromonosporaceae</taxon>
        <taxon>Actinoplanes</taxon>
    </lineage>
</organism>
<proteinExistence type="predicted"/>
<accession>A0A1I2K2F2</accession>
<dbReference type="AlphaFoldDB" id="A0A1I2K2F2"/>
<dbReference type="InterPro" id="IPR049790">
    <property type="entry name" value="Rv3655c/TadE"/>
</dbReference>
<dbReference type="STRING" id="35752.SAMN05421541_114132"/>
<keyword evidence="2" id="KW-1185">Reference proteome</keyword>
<dbReference type="RefSeq" id="WP_093620096.1">
    <property type="nucleotide sequence ID" value="NZ_BOMT01000082.1"/>
</dbReference>
<dbReference type="OrthoDB" id="3406090at2"/>
<name>A0A1I2K2F2_9ACTN</name>
<evidence type="ECO:0000313" key="1">
    <source>
        <dbReference type="EMBL" id="SFF59186.1"/>
    </source>
</evidence>
<dbReference type="Proteomes" id="UP000199645">
    <property type="component" value="Unassembled WGS sequence"/>
</dbReference>
<gene>
    <name evidence="1" type="ORF">SAMN05421541_114132</name>
</gene>
<reference evidence="1 2" key="1">
    <citation type="submission" date="2016-10" db="EMBL/GenBank/DDBJ databases">
        <authorList>
            <person name="de Groot N.N."/>
        </authorList>
    </citation>
    <scope>NUCLEOTIDE SEQUENCE [LARGE SCALE GENOMIC DNA]</scope>
    <source>
        <strain evidence="1 2">DSM 43019</strain>
    </source>
</reference>
<sequence length="121" mass="11801">MTRRRHPGRDRGSFTAELAAGLPALMLLLSLGLASVSAIAAKMQCLDAAREAALAAARGDAPADAAAGLGPEGASVRVGGTAESVVAEVSAPISLFGIDLPGAVVSGDATAAREPAGEAVP</sequence>
<dbReference type="EMBL" id="FONV01000014">
    <property type="protein sequence ID" value="SFF59186.1"/>
    <property type="molecule type" value="Genomic_DNA"/>
</dbReference>
<evidence type="ECO:0008006" key="3">
    <source>
        <dbReference type="Google" id="ProtNLM"/>
    </source>
</evidence>
<protein>
    <recommendedName>
        <fullName evidence="3">TadE-like protein</fullName>
    </recommendedName>
</protein>